<dbReference type="AlphaFoldDB" id="A0A151IF61"/>
<name>A0A151IF61_9HYME</name>
<accession>A0A151IF61</accession>
<evidence type="ECO:0000313" key="2">
    <source>
        <dbReference type="Proteomes" id="UP000078542"/>
    </source>
</evidence>
<organism evidence="1 2">
    <name type="scientific">Cyphomyrmex costatus</name>
    <dbReference type="NCBI Taxonomy" id="456900"/>
    <lineage>
        <taxon>Eukaryota</taxon>
        <taxon>Metazoa</taxon>
        <taxon>Ecdysozoa</taxon>
        <taxon>Arthropoda</taxon>
        <taxon>Hexapoda</taxon>
        <taxon>Insecta</taxon>
        <taxon>Pterygota</taxon>
        <taxon>Neoptera</taxon>
        <taxon>Endopterygota</taxon>
        <taxon>Hymenoptera</taxon>
        <taxon>Apocrita</taxon>
        <taxon>Aculeata</taxon>
        <taxon>Formicoidea</taxon>
        <taxon>Formicidae</taxon>
        <taxon>Myrmicinae</taxon>
        <taxon>Cyphomyrmex</taxon>
    </lineage>
</organism>
<protein>
    <submittedName>
        <fullName evidence="1">Uncharacterized protein</fullName>
    </submittedName>
</protein>
<dbReference type="STRING" id="456900.A0A151IF61"/>
<dbReference type="Proteomes" id="UP000078542">
    <property type="component" value="Unassembled WGS sequence"/>
</dbReference>
<gene>
    <name evidence="1" type="ORF">ALC62_09712</name>
</gene>
<proteinExistence type="predicted"/>
<dbReference type="EMBL" id="KQ977808">
    <property type="protein sequence ID" value="KYM99530.1"/>
    <property type="molecule type" value="Genomic_DNA"/>
</dbReference>
<keyword evidence="2" id="KW-1185">Reference proteome</keyword>
<evidence type="ECO:0000313" key="1">
    <source>
        <dbReference type="EMBL" id="KYM99530.1"/>
    </source>
</evidence>
<reference evidence="1 2" key="1">
    <citation type="submission" date="2016-03" db="EMBL/GenBank/DDBJ databases">
        <title>Cyphomyrmex costatus WGS genome.</title>
        <authorList>
            <person name="Nygaard S."/>
            <person name="Hu H."/>
            <person name="Boomsma J."/>
            <person name="Zhang G."/>
        </authorList>
    </citation>
    <scope>NUCLEOTIDE SEQUENCE [LARGE SCALE GENOMIC DNA]</scope>
    <source>
        <strain evidence="1">MS0001</strain>
        <tissue evidence="1">Whole body</tissue>
    </source>
</reference>
<sequence length="133" mass="14907">MLLIRSSWIENAPMALQVDTACAVVSMTLRGCRVSVATLSYRTACQASLSSYTHAPLHLTSINKSDSVESAPLLEIFRIFHSTDNTLIFANAVSNCILYLLKHVRNIDDNEDQSDETENINNTESRRLYIEKV</sequence>